<dbReference type="Pfam" id="PF02493">
    <property type="entry name" value="MORN"/>
    <property type="match status" value="3"/>
</dbReference>
<feature type="compositionally biased region" description="Acidic residues" evidence="3">
    <location>
        <begin position="491"/>
        <end position="501"/>
    </location>
</feature>
<dbReference type="EMBL" id="BJWL01000023">
    <property type="protein sequence ID" value="GFZ12657.1"/>
    <property type="molecule type" value="Genomic_DNA"/>
</dbReference>
<evidence type="ECO:0000313" key="4">
    <source>
        <dbReference type="EMBL" id="GFZ12657.1"/>
    </source>
</evidence>
<feature type="coiled-coil region" evidence="2">
    <location>
        <begin position="427"/>
        <end position="481"/>
    </location>
</feature>
<evidence type="ECO:0000313" key="5">
    <source>
        <dbReference type="Proteomes" id="UP000585474"/>
    </source>
</evidence>
<organism evidence="4 5">
    <name type="scientific">Actinidia rufa</name>
    <dbReference type="NCBI Taxonomy" id="165716"/>
    <lineage>
        <taxon>Eukaryota</taxon>
        <taxon>Viridiplantae</taxon>
        <taxon>Streptophyta</taxon>
        <taxon>Embryophyta</taxon>
        <taxon>Tracheophyta</taxon>
        <taxon>Spermatophyta</taxon>
        <taxon>Magnoliopsida</taxon>
        <taxon>eudicotyledons</taxon>
        <taxon>Gunneridae</taxon>
        <taxon>Pentapetalae</taxon>
        <taxon>asterids</taxon>
        <taxon>Ericales</taxon>
        <taxon>Actinidiaceae</taxon>
        <taxon>Actinidia</taxon>
    </lineage>
</organism>
<sequence>MKVLREHAEDGRDVPIAPFYVPYRRSYPVVPPRSFHYSINRPKAVVEELDMIEEFLNWVSYIFPDDSTYEGTVWDDVAHGKGVYTAEQGLVRYEGEWLRNNMEGHGVVEVDIPDIEPVPGSKLEENMRAEGKIIKRDFMSPEDRKWLEMDVEDILSDEEIREIPWYENEEWVRQFGRKPEKGRYRYAGEWKHSRMHGCGVYEVNGRVLFGRFYFGELLNDPAGCDEDVSAMHAGIAEVAAAKARMFVNKPDGMVREQNGPYSDPQHPYFYEEEDVWMAPGFINQFYEVPDYWKTYVHEVDQERGMWLNSFYKAPLRIPMPAELEYWWWSKDKKPEFVLINKEPEPDPEDPSQLIYTDDPVILHAPSGRIINYVEDEEHGIRLFWQPPLKDGEEVDPKKAKFLPLGFDDFYGLNQVAVPVENMWTEFAQWAEERKKEIEMEMKMMENEGELVDAELCLEEALEEMDEELKRIQKEAEQKAKKGLLEEEDLIVPELEEEEDIMVPEITSQDEKTPAAEEEKKVEEQVEEEEGEEEEEEEEEDFTRSSFGSVIEAKDSTKDDQEENKSGKSPFSSLSLSLASLSLVSSSRLVSMVPPQLQRSFASWRESKLPPKLASPPPPPPPKSSPRLVSFPRGIDQSWKLRAARQTHCQVREITPSCSRNLSTRKASLRSQTNRGDYIWPHTPTEDDLQSILSLHTKLNVGVR</sequence>
<name>A0A7J0GPB0_9ERIC</name>
<dbReference type="SUPFAM" id="SSF82185">
    <property type="entry name" value="Histone H3 K4-specific methyltransferase SET7/9 N-terminal domain"/>
    <property type="match status" value="1"/>
</dbReference>
<dbReference type="OrthoDB" id="423343at2759"/>
<evidence type="ECO:0000256" key="3">
    <source>
        <dbReference type="SAM" id="MobiDB-lite"/>
    </source>
</evidence>
<dbReference type="PANTHER" id="PTHR43215:SF13">
    <property type="entry name" value="PROTEIN TIC 100"/>
    <property type="match status" value="1"/>
</dbReference>
<comment type="caution">
    <text evidence="4">The sequence shown here is derived from an EMBL/GenBank/DDBJ whole genome shotgun (WGS) entry which is preliminary data.</text>
</comment>
<proteinExistence type="predicted"/>
<gene>
    <name evidence="4" type="ORF">Acr_23g0010420</name>
</gene>
<feature type="compositionally biased region" description="Acidic residues" evidence="3">
    <location>
        <begin position="524"/>
        <end position="540"/>
    </location>
</feature>
<feature type="region of interest" description="Disordered" evidence="3">
    <location>
        <begin position="491"/>
        <end position="572"/>
    </location>
</feature>
<evidence type="ECO:0000256" key="2">
    <source>
        <dbReference type="SAM" id="Coils"/>
    </source>
</evidence>
<evidence type="ECO:0000256" key="1">
    <source>
        <dbReference type="ARBA" id="ARBA00022737"/>
    </source>
</evidence>
<dbReference type="AlphaFoldDB" id="A0A7J0GPB0"/>
<reference evidence="4 5" key="1">
    <citation type="submission" date="2019-07" db="EMBL/GenBank/DDBJ databases">
        <title>De Novo Assembly of kiwifruit Actinidia rufa.</title>
        <authorList>
            <person name="Sugita-Konishi S."/>
            <person name="Sato K."/>
            <person name="Mori E."/>
            <person name="Abe Y."/>
            <person name="Kisaki G."/>
            <person name="Hamano K."/>
            <person name="Suezawa K."/>
            <person name="Otani M."/>
            <person name="Fukuda T."/>
            <person name="Manabe T."/>
            <person name="Gomi K."/>
            <person name="Tabuchi M."/>
            <person name="Akimitsu K."/>
            <person name="Kataoka I."/>
        </authorList>
    </citation>
    <scope>NUCLEOTIDE SEQUENCE [LARGE SCALE GENOMIC DNA]</scope>
    <source>
        <strain evidence="5">cv. Fuchu</strain>
    </source>
</reference>
<feature type="compositionally biased region" description="Basic and acidic residues" evidence="3">
    <location>
        <begin position="551"/>
        <end position="565"/>
    </location>
</feature>
<accession>A0A7J0GPB0</accession>
<protein>
    <submittedName>
        <fullName evidence="4">MORN (Membrane Occupation and Recognition Nexus) repeat-containing protein</fullName>
    </submittedName>
</protein>
<keyword evidence="1" id="KW-0677">Repeat</keyword>
<feature type="region of interest" description="Disordered" evidence="3">
    <location>
        <begin position="607"/>
        <end position="627"/>
    </location>
</feature>
<feature type="compositionally biased region" description="Pro residues" evidence="3">
    <location>
        <begin position="612"/>
        <end position="623"/>
    </location>
</feature>
<keyword evidence="2" id="KW-0175">Coiled coil</keyword>
<feature type="compositionally biased region" description="Basic and acidic residues" evidence="3">
    <location>
        <begin position="508"/>
        <end position="523"/>
    </location>
</feature>
<dbReference type="InterPro" id="IPR003409">
    <property type="entry name" value="MORN"/>
</dbReference>
<keyword evidence="5" id="KW-1185">Reference proteome</keyword>
<dbReference type="GO" id="GO:0016020">
    <property type="term" value="C:membrane"/>
    <property type="evidence" value="ECO:0007669"/>
    <property type="project" value="UniProtKB-ARBA"/>
</dbReference>
<dbReference type="Gene3D" id="2.20.110.10">
    <property type="entry name" value="Histone H3 K4-specific methyltransferase SET7/9 N-terminal domain"/>
    <property type="match status" value="1"/>
</dbReference>
<dbReference type="PANTHER" id="PTHR43215">
    <property type="entry name" value="RADIAL SPOKE HEAD 1 HOMOLOG"/>
    <property type="match status" value="1"/>
</dbReference>
<dbReference type="Proteomes" id="UP000585474">
    <property type="component" value="Unassembled WGS sequence"/>
</dbReference>